<dbReference type="EnsemblMetazoa" id="PPA45064.1">
    <property type="protein sequence ID" value="PPA45064.1"/>
    <property type="gene ID" value="WBGene00283433"/>
</dbReference>
<reference evidence="1" key="2">
    <citation type="submission" date="2022-06" db="UniProtKB">
        <authorList>
            <consortium name="EnsemblMetazoa"/>
        </authorList>
    </citation>
    <scope>IDENTIFICATION</scope>
    <source>
        <strain evidence="1">PS312</strain>
    </source>
</reference>
<keyword evidence="2" id="KW-1185">Reference proteome</keyword>
<evidence type="ECO:0000313" key="2">
    <source>
        <dbReference type="Proteomes" id="UP000005239"/>
    </source>
</evidence>
<name>A0A2A6CAL5_PRIPA</name>
<organism evidence="1 2">
    <name type="scientific">Pristionchus pacificus</name>
    <name type="common">Parasitic nematode worm</name>
    <dbReference type="NCBI Taxonomy" id="54126"/>
    <lineage>
        <taxon>Eukaryota</taxon>
        <taxon>Metazoa</taxon>
        <taxon>Ecdysozoa</taxon>
        <taxon>Nematoda</taxon>
        <taxon>Chromadorea</taxon>
        <taxon>Rhabditida</taxon>
        <taxon>Rhabditina</taxon>
        <taxon>Diplogasteromorpha</taxon>
        <taxon>Diplogasteroidea</taxon>
        <taxon>Neodiplogasteridae</taxon>
        <taxon>Pristionchus</taxon>
    </lineage>
</organism>
<dbReference type="Proteomes" id="UP000005239">
    <property type="component" value="Unassembled WGS sequence"/>
</dbReference>
<protein>
    <submittedName>
        <fullName evidence="1">Uncharacterized protein</fullName>
    </submittedName>
</protein>
<accession>A0A2A6CAL5</accession>
<dbReference type="AlphaFoldDB" id="A0A2A6CAL5"/>
<reference evidence="2" key="1">
    <citation type="journal article" date="2008" name="Nat. Genet.">
        <title>The Pristionchus pacificus genome provides a unique perspective on nematode lifestyle and parasitism.</title>
        <authorList>
            <person name="Dieterich C."/>
            <person name="Clifton S.W."/>
            <person name="Schuster L.N."/>
            <person name="Chinwalla A."/>
            <person name="Delehaunty K."/>
            <person name="Dinkelacker I."/>
            <person name="Fulton L."/>
            <person name="Fulton R."/>
            <person name="Godfrey J."/>
            <person name="Minx P."/>
            <person name="Mitreva M."/>
            <person name="Roeseler W."/>
            <person name="Tian H."/>
            <person name="Witte H."/>
            <person name="Yang S.P."/>
            <person name="Wilson R.K."/>
            <person name="Sommer R.J."/>
        </authorList>
    </citation>
    <scope>NUCLEOTIDE SEQUENCE [LARGE SCALE GENOMIC DNA]</scope>
    <source>
        <strain evidence="2">PS312</strain>
    </source>
</reference>
<evidence type="ECO:0000313" key="1">
    <source>
        <dbReference type="EnsemblMetazoa" id="PPA45064.1"/>
    </source>
</evidence>
<gene>
    <name evidence="1" type="primary">WBGene00283433</name>
</gene>
<accession>A0A8R1Z7T3</accession>
<sequence length="74" mass="8244">METKSMEWMNYDPSATKEENVFGVTGLVIKRASKRKSSNNMRSGVKTMEDDAINKISQNVQPKPIGIINNISQG</sequence>
<proteinExistence type="predicted"/>